<dbReference type="Gene3D" id="3.40.190.10">
    <property type="entry name" value="Periplasmic binding protein-like II"/>
    <property type="match status" value="2"/>
</dbReference>
<dbReference type="InterPro" id="IPR050490">
    <property type="entry name" value="Bact_solute-bd_prot1"/>
</dbReference>
<keyword evidence="3" id="KW-1185">Reference proteome</keyword>
<proteinExistence type="predicted"/>
<evidence type="ECO:0000313" key="3">
    <source>
        <dbReference type="Proteomes" id="UP001592528"/>
    </source>
</evidence>
<reference evidence="2 3" key="1">
    <citation type="submission" date="2024-09" db="EMBL/GenBank/DDBJ databases">
        <authorList>
            <person name="Lee S.D."/>
        </authorList>
    </citation>
    <scope>NUCLEOTIDE SEQUENCE [LARGE SCALE GENOMIC DNA]</scope>
    <source>
        <strain evidence="2 3">N1-5</strain>
    </source>
</reference>
<evidence type="ECO:0000256" key="1">
    <source>
        <dbReference type="SAM" id="SignalP"/>
    </source>
</evidence>
<dbReference type="PANTHER" id="PTHR43649">
    <property type="entry name" value="ARABINOSE-BINDING PROTEIN-RELATED"/>
    <property type="match status" value="1"/>
</dbReference>
<organism evidence="2 3">
    <name type="scientific">Streptacidiphilus cavernicola</name>
    <dbReference type="NCBI Taxonomy" id="3342716"/>
    <lineage>
        <taxon>Bacteria</taxon>
        <taxon>Bacillati</taxon>
        <taxon>Actinomycetota</taxon>
        <taxon>Actinomycetes</taxon>
        <taxon>Kitasatosporales</taxon>
        <taxon>Streptomycetaceae</taxon>
        <taxon>Streptacidiphilus</taxon>
    </lineage>
</organism>
<dbReference type="InterPro" id="IPR006059">
    <property type="entry name" value="SBP"/>
</dbReference>
<protein>
    <submittedName>
        <fullName evidence="2">ABC transporter substrate-binding protein</fullName>
    </submittedName>
</protein>
<gene>
    <name evidence="2" type="ORF">ACEZDJ_34135</name>
</gene>
<dbReference type="Pfam" id="PF01547">
    <property type="entry name" value="SBP_bac_1"/>
    <property type="match status" value="1"/>
</dbReference>
<accession>A0ABV6UY56</accession>
<dbReference type="RefSeq" id="WP_030256745.1">
    <property type="nucleotide sequence ID" value="NZ_JBHEZZ010000028.1"/>
</dbReference>
<evidence type="ECO:0000313" key="2">
    <source>
        <dbReference type="EMBL" id="MFC1406348.1"/>
    </source>
</evidence>
<dbReference type="EMBL" id="JBHEZZ010000028">
    <property type="protein sequence ID" value="MFC1406348.1"/>
    <property type="molecule type" value="Genomic_DNA"/>
</dbReference>
<keyword evidence="1" id="KW-0732">Signal</keyword>
<sequence>MRRAARRCVTFAVCVAAAATPLSACSALVPGAGSQLAPAPSGPVSTAVPAGSVTLTVSSSENSGTTRALAAAFEKLHPNVTIDYRYTAAGDYNTSLNLTLSSADAPDLALLNMIGTTVRANLVRDLDPYVAAYGWDRACPSTELDQWRASNDGRQLGSGHLWAAPAGFSLVGVYYDKALAAKLGITAPTTFADFQADLAKAKAAGAVPIQLGNLQGHASFVFQSIADSVDGAARSTAWAYGVPHATIASPGGTKGAEDLADWAKQGFLPAGANGTDLPGSVAAFAKGQGLFLFDGSWDGALIDKAMPSKAGFFALPGATASAPVTGIGTSVAYAIPTRARHPDLAAAFLNFMGSARAAQIEFSTGFMPLAHADAVIAPPGSVLADIATAWAKVNRGNGLVPFFNNTTATMADTLTSAGQELIGGRSSAAQYVAALQADWQKGHR</sequence>
<feature type="signal peptide" evidence="1">
    <location>
        <begin position="1"/>
        <end position="24"/>
    </location>
</feature>
<dbReference type="PANTHER" id="PTHR43649:SF12">
    <property type="entry name" value="DIACETYLCHITOBIOSE BINDING PROTEIN DASA"/>
    <property type="match status" value="1"/>
</dbReference>
<comment type="caution">
    <text evidence="2">The sequence shown here is derived from an EMBL/GenBank/DDBJ whole genome shotgun (WGS) entry which is preliminary data.</text>
</comment>
<dbReference type="SUPFAM" id="SSF53850">
    <property type="entry name" value="Periplasmic binding protein-like II"/>
    <property type="match status" value="1"/>
</dbReference>
<dbReference type="Proteomes" id="UP001592528">
    <property type="component" value="Unassembled WGS sequence"/>
</dbReference>
<name>A0ABV6UY56_9ACTN</name>
<feature type="chain" id="PRO_5046909425" evidence="1">
    <location>
        <begin position="25"/>
        <end position="444"/>
    </location>
</feature>